<feature type="compositionally biased region" description="Basic and acidic residues" evidence="1">
    <location>
        <begin position="98"/>
        <end position="111"/>
    </location>
</feature>
<dbReference type="AlphaFoldDB" id="A0AAP0HNN4"/>
<reference evidence="2 3" key="1">
    <citation type="submission" date="2024-01" db="EMBL/GenBank/DDBJ databases">
        <title>Genome assemblies of Stephania.</title>
        <authorList>
            <person name="Yang L."/>
        </authorList>
    </citation>
    <scope>NUCLEOTIDE SEQUENCE [LARGE SCALE GENOMIC DNA]</scope>
    <source>
        <strain evidence="2">YNDBR</strain>
        <tissue evidence="2">Leaf</tissue>
    </source>
</reference>
<gene>
    <name evidence="2" type="ORF">Syun_028300</name>
</gene>
<evidence type="ECO:0000313" key="2">
    <source>
        <dbReference type="EMBL" id="KAK9093389.1"/>
    </source>
</evidence>
<organism evidence="2 3">
    <name type="scientific">Stephania yunnanensis</name>
    <dbReference type="NCBI Taxonomy" id="152371"/>
    <lineage>
        <taxon>Eukaryota</taxon>
        <taxon>Viridiplantae</taxon>
        <taxon>Streptophyta</taxon>
        <taxon>Embryophyta</taxon>
        <taxon>Tracheophyta</taxon>
        <taxon>Spermatophyta</taxon>
        <taxon>Magnoliopsida</taxon>
        <taxon>Ranunculales</taxon>
        <taxon>Menispermaceae</taxon>
        <taxon>Menispermoideae</taxon>
        <taxon>Cissampelideae</taxon>
        <taxon>Stephania</taxon>
    </lineage>
</organism>
<protein>
    <submittedName>
        <fullName evidence="2">Uncharacterized protein</fullName>
    </submittedName>
</protein>
<feature type="region of interest" description="Disordered" evidence="1">
    <location>
        <begin position="91"/>
        <end position="111"/>
    </location>
</feature>
<feature type="region of interest" description="Disordered" evidence="1">
    <location>
        <begin position="1"/>
        <end position="73"/>
    </location>
</feature>
<name>A0AAP0HNN4_9MAGN</name>
<sequence>MTNARAASEVGGPSSPYANLGSASKKGSSKKATDYVLRVKTKKGLTTSQSKRSSSRLRKHAKPPRPPNTADIPIVVTYVEDGFVEEEGEEVEAMSTENDDKFEHSVADNSE</sequence>
<feature type="compositionally biased region" description="Basic residues" evidence="1">
    <location>
        <begin position="53"/>
        <end position="63"/>
    </location>
</feature>
<comment type="caution">
    <text evidence="2">The sequence shown here is derived from an EMBL/GenBank/DDBJ whole genome shotgun (WGS) entry which is preliminary data.</text>
</comment>
<accession>A0AAP0HNN4</accession>
<evidence type="ECO:0000313" key="3">
    <source>
        <dbReference type="Proteomes" id="UP001420932"/>
    </source>
</evidence>
<keyword evidence="3" id="KW-1185">Reference proteome</keyword>
<proteinExistence type="predicted"/>
<dbReference type="EMBL" id="JBBNAF010000012">
    <property type="protein sequence ID" value="KAK9093389.1"/>
    <property type="molecule type" value="Genomic_DNA"/>
</dbReference>
<dbReference type="Proteomes" id="UP001420932">
    <property type="component" value="Unassembled WGS sequence"/>
</dbReference>
<evidence type="ECO:0000256" key="1">
    <source>
        <dbReference type="SAM" id="MobiDB-lite"/>
    </source>
</evidence>